<feature type="region of interest" description="Disordered" evidence="1">
    <location>
        <begin position="66"/>
        <end position="85"/>
    </location>
</feature>
<evidence type="ECO:0000313" key="2">
    <source>
        <dbReference type="EMBL" id="KAK2946785.1"/>
    </source>
</evidence>
<name>A0ABQ9X523_9EUKA</name>
<protein>
    <submittedName>
        <fullName evidence="2">Uncharacterized protein</fullName>
    </submittedName>
</protein>
<sequence>MKVKLRAPIAPSSVSGLSHTETFIAPPKCGSSAVDWETSLVVCKAFPSVKPFTTGLVSQINAMESSAKASSRSEPTRIPLPSSSLSLSLSQNQCDGEQCEGFKPQRANSHPTPIFISLSLSLSLSQNQCDGEQCEGFKPQRANSHPTPIFLSLYSPVHNLPPIMTVTRDWYAPVATATPLFGNSLL</sequence>
<accession>A0ABQ9X523</accession>
<dbReference type="EMBL" id="JARBJD010000219">
    <property type="protein sequence ID" value="KAK2946785.1"/>
    <property type="molecule type" value="Genomic_DNA"/>
</dbReference>
<gene>
    <name evidence="2" type="ORF">BLNAU_18315</name>
</gene>
<keyword evidence="3" id="KW-1185">Reference proteome</keyword>
<evidence type="ECO:0000313" key="3">
    <source>
        <dbReference type="Proteomes" id="UP001281761"/>
    </source>
</evidence>
<evidence type="ECO:0000256" key="1">
    <source>
        <dbReference type="SAM" id="MobiDB-lite"/>
    </source>
</evidence>
<organism evidence="2 3">
    <name type="scientific">Blattamonas nauphoetae</name>
    <dbReference type="NCBI Taxonomy" id="2049346"/>
    <lineage>
        <taxon>Eukaryota</taxon>
        <taxon>Metamonada</taxon>
        <taxon>Preaxostyla</taxon>
        <taxon>Oxymonadida</taxon>
        <taxon>Blattamonas</taxon>
    </lineage>
</organism>
<comment type="caution">
    <text evidence="2">The sequence shown here is derived from an EMBL/GenBank/DDBJ whole genome shotgun (WGS) entry which is preliminary data.</text>
</comment>
<proteinExistence type="predicted"/>
<reference evidence="2 3" key="1">
    <citation type="journal article" date="2022" name="bioRxiv">
        <title>Genomics of Preaxostyla Flagellates Illuminates Evolutionary Transitions and the Path Towards Mitochondrial Loss.</title>
        <authorList>
            <person name="Novak L.V.F."/>
            <person name="Treitli S.C."/>
            <person name="Pyrih J."/>
            <person name="Halakuc P."/>
            <person name="Pipaliya S.V."/>
            <person name="Vacek V."/>
            <person name="Brzon O."/>
            <person name="Soukal P."/>
            <person name="Eme L."/>
            <person name="Dacks J.B."/>
            <person name="Karnkowska A."/>
            <person name="Elias M."/>
            <person name="Hampl V."/>
        </authorList>
    </citation>
    <scope>NUCLEOTIDE SEQUENCE [LARGE SCALE GENOMIC DNA]</scope>
    <source>
        <strain evidence="2">NAU3</strain>
        <tissue evidence="2">Gut</tissue>
    </source>
</reference>
<dbReference type="Proteomes" id="UP001281761">
    <property type="component" value="Unassembled WGS sequence"/>
</dbReference>